<dbReference type="InterPro" id="IPR036322">
    <property type="entry name" value="WD40_repeat_dom_sf"/>
</dbReference>
<dbReference type="InterPro" id="IPR001680">
    <property type="entry name" value="WD40_rpt"/>
</dbReference>
<dbReference type="Gene3D" id="2.130.10.10">
    <property type="entry name" value="YVTN repeat-like/Quinoprotein amine dehydrogenase"/>
    <property type="match status" value="3"/>
</dbReference>
<accession>A0A9P4MET1</accession>
<dbReference type="OrthoDB" id="63070at2759"/>
<evidence type="ECO:0000256" key="1">
    <source>
        <dbReference type="ARBA" id="ARBA00022574"/>
    </source>
</evidence>
<feature type="compositionally biased region" description="Basic and acidic residues" evidence="4">
    <location>
        <begin position="530"/>
        <end position="547"/>
    </location>
</feature>
<dbReference type="GO" id="GO:0043161">
    <property type="term" value="P:proteasome-mediated ubiquitin-dependent protein catabolic process"/>
    <property type="evidence" value="ECO:0007669"/>
    <property type="project" value="TreeGrafter"/>
</dbReference>
<evidence type="ECO:0000313" key="5">
    <source>
        <dbReference type="EMBL" id="KAF2150463.1"/>
    </source>
</evidence>
<keyword evidence="6" id="KW-1185">Reference proteome</keyword>
<organism evidence="5 6">
    <name type="scientific">Myriangium duriaei CBS 260.36</name>
    <dbReference type="NCBI Taxonomy" id="1168546"/>
    <lineage>
        <taxon>Eukaryota</taxon>
        <taxon>Fungi</taxon>
        <taxon>Dikarya</taxon>
        <taxon>Ascomycota</taxon>
        <taxon>Pezizomycotina</taxon>
        <taxon>Dothideomycetes</taxon>
        <taxon>Dothideomycetidae</taxon>
        <taxon>Myriangiales</taxon>
        <taxon>Myriangiaceae</taxon>
        <taxon>Myriangium</taxon>
    </lineage>
</organism>
<dbReference type="Pfam" id="PF00400">
    <property type="entry name" value="WD40"/>
    <property type="match status" value="5"/>
</dbReference>
<dbReference type="SUPFAM" id="SSF50978">
    <property type="entry name" value="WD40 repeat-like"/>
    <property type="match status" value="1"/>
</dbReference>
<feature type="repeat" description="WD" evidence="3">
    <location>
        <begin position="235"/>
        <end position="276"/>
    </location>
</feature>
<evidence type="ECO:0000313" key="6">
    <source>
        <dbReference type="Proteomes" id="UP000799439"/>
    </source>
</evidence>
<dbReference type="PRINTS" id="PR00320">
    <property type="entry name" value="GPROTEINBRPT"/>
</dbReference>
<evidence type="ECO:0000256" key="2">
    <source>
        <dbReference type="ARBA" id="ARBA00022737"/>
    </source>
</evidence>
<dbReference type="GO" id="GO:0080008">
    <property type="term" value="C:Cul4-RING E3 ubiquitin ligase complex"/>
    <property type="evidence" value="ECO:0007669"/>
    <property type="project" value="TreeGrafter"/>
</dbReference>
<dbReference type="PROSITE" id="PS50294">
    <property type="entry name" value="WD_REPEATS_REGION"/>
    <property type="match status" value="2"/>
</dbReference>
<dbReference type="InterPro" id="IPR020472">
    <property type="entry name" value="WD40_PAC1"/>
</dbReference>
<feature type="repeat" description="WD" evidence="3">
    <location>
        <begin position="324"/>
        <end position="358"/>
    </location>
</feature>
<dbReference type="PROSITE" id="PS50082">
    <property type="entry name" value="WD_REPEATS_2"/>
    <property type="match status" value="4"/>
</dbReference>
<name>A0A9P4MET1_9PEZI</name>
<reference evidence="5" key="1">
    <citation type="journal article" date="2020" name="Stud. Mycol.">
        <title>101 Dothideomycetes genomes: a test case for predicting lifestyles and emergence of pathogens.</title>
        <authorList>
            <person name="Haridas S."/>
            <person name="Albert R."/>
            <person name="Binder M."/>
            <person name="Bloem J."/>
            <person name="Labutti K."/>
            <person name="Salamov A."/>
            <person name="Andreopoulos B."/>
            <person name="Baker S."/>
            <person name="Barry K."/>
            <person name="Bills G."/>
            <person name="Bluhm B."/>
            <person name="Cannon C."/>
            <person name="Castanera R."/>
            <person name="Culley D."/>
            <person name="Daum C."/>
            <person name="Ezra D."/>
            <person name="Gonzalez J."/>
            <person name="Henrissat B."/>
            <person name="Kuo A."/>
            <person name="Liang C."/>
            <person name="Lipzen A."/>
            <person name="Lutzoni F."/>
            <person name="Magnuson J."/>
            <person name="Mondo S."/>
            <person name="Nolan M."/>
            <person name="Ohm R."/>
            <person name="Pangilinan J."/>
            <person name="Park H.-J."/>
            <person name="Ramirez L."/>
            <person name="Alfaro M."/>
            <person name="Sun H."/>
            <person name="Tritt A."/>
            <person name="Yoshinaga Y."/>
            <person name="Zwiers L.-H."/>
            <person name="Turgeon B."/>
            <person name="Goodwin S."/>
            <person name="Spatafora J."/>
            <person name="Crous P."/>
            <person name="Grigoriev I."/>
        </authorList>
    </citation>
    <scope>NUCLEOTIDE SEQUENCE</scope>
    <source>
        <strain evidence="5">CBS 260.36</strain>
    </source>
</reference>
<dbReference type="InterPro" id="IPR015943">
    <property type="entry name" value="WD40/YVTN_repeat-like_dom_sf"/>
</dbReference>
<feature type="repeat" description="WD" evidence="3">
    <location>
        <begin position="421"/>
        <end position="442"/>
    </location>
</feature>
<keyword evidence="2" id="KW-0677">Repeat</keyword>
<protein>
    <submittedName>
        <fullName evidence="5">WD40 repeat-like protein</fullName>
    </submittedName>
</protein>
<dbReference type="InterPro" id="IPR051859">
    <property type="entry name" value="DCAF"/>
</dbReference>
<dbReference type="PANTHER" id="PTHR19847:SF7">
    <property type="entry name" value="DDB1- AND CUL4-ASSOCIATED FACTOR 11"/>
    <property type="match status" value="1"/>
</dbReference>
<evidence type="ECO:0000256" key="4">
    <source>
        <dbReference type="SAM" id="MobiDB-lite"/>
    </source>
</evidence>
<keyword evidence="1 3" id="KW-0853">WD repeat</keyword>
<dbReference type="EMBL" id="ML996089">
    <property type="protein sequence ID" value="KAF2150463.1"/>
    <property type="molecule type" value="Genomic_DNA"/>
</dbReference>
<dbReference type="SMART" id="SM00320">
    <property type="entry name" value="WD40"/>
    <property type="match status" value="6"/>
</dbReference>
<dbReference type="FunFam" id="2.130.10.10:FF:000557">
    <property type="entry name" value="WD repeat protein"/>
    <property type="match status" value="1"/>
</dbReference>
<feature type="repeat" description="WD" evidence="3">
    <location>
        <begin position="277"/>
        <end position="311"/>
    </location>
</feature>
<feature type="compositionally biased region" description="Polar residues" evidence="4">
    <location>
        <begin position="495"/>
        <end position="510"/>
    </location>
</feature>
<gene>
    <name evidence="5" type="ORF">K461DRAFT_204279</name>
</gene>
<feature type="region of interest" description="Disordered" evidence="4">
    <location>
        <begin position="495"/>
        <end position="547"/>
    </location>
</feature>
<feature type="non-terminal residue" evidence="5">
    <location>
        <position position="547"/>
    </location>
</feature>
<proteinExistence type="predicted"/>
<evidence type="ECO:0000256" key="3">
    <source>
        <dbReference type="PROSITE-ProRule" id="PRU00221"/>
    </source>
</evidence>
<dbReference type="Proteomes" id="UP000799439">
    <property type="component" value="Unassembled WGS sequence"/>
</dbReference>
<sequence>VTQRQLLQLLGGHGIRNIFANHGGIRVQIASEDDDDDVGGGHFGWGRRLRRRKPAEEYKWPPIPNPEGQKLIDEGIFGTNEPRRDTIVRRKKKKLAYRTMMRELGLQTPGAERSQNRALRQDMIPSSRPDMTINFKARGYSGQFSDDGNFFFTCSQDFKVRMYDTSNPYRWKYYKKASYYGGQWTITDASLSPDNKYLAYSSIRPQACLAATDPNDTSEPHSLDFGNLGHGTRQRRYHDWGIWSLRFSGDGREIIAGTSDSSIYVYDIDAGHSILRIQGHDDDVNAVCYGDKSSPHILYSGSDDTTIKVWDRRSLGDGRAAGAFLGHTEGLTYVDSKGDGRYVISNAKDQTMKLWDLRKMIPQEKAETVNPSQYSNGFDYRYPPYEESERRGNPHDCSLVTFKGHSVLNTLIRCHFSPPGSTDGRYVYSGSTDGSIWIWNMDGSVRSTLKVSENAGSTGSGSRYDQYDMFGSSRGHRILRDVSWHPYAPIIATTSWNGGDHNSGTTTVHSWNDGGDDDEADPPMGLRVNSELRSEDRYTEETPRYRR</sequence>
<dbReference type="AlphaFoldDB" id="A0A9P4MET1"/>
<comment type="caution">
    <text evidence="5">The sequence shown here is derived from an EMBL/GenBank/DDBJ whole genome shotgun (WGS) entry which is preliminary data.</text>
</comment>
<dbReference type="PANTHER" id="PTHR19847">
    <property type="entry name" value="DDB1- AND CUL4-ASSOCIATED FACTOR 11"/>
    <property type="match status" value="1"/>
</dbReference>
<feature type="non-terminal residue" evidence="5">
    <location>
        <position position="1"/>
    </location>
</feature>